<keyword evidence="4" id="KW-1133">Transmembrane helix</keyword>
<dbReference type="InterPro" id="IPR036770">
    <property type="entry name" value="Ankyrin_rpt-contain_sf"/>
</dbReference>
<feature type="repeat" description="ANK" evidence="3">
    <location>
        <begin position="67"/>
        <end position="99"/>
    </location>
</feature>
<accession>A0A6I6F648</accession>
<keyword evidence="4" id="KW-0472">Membrane</keyword>
<dbReference type="PROSITE" id="PS50297">
    <property type="entry name" value="ANK_REP_REGION"/>
    <property type="match status" value="1"/>
</dbReference>
<evidence type="ECO:0000256" key="4">
    <source>
        <dbReference type="SAM" id="Phobius"/>
    </source>
</evidence>
<organism evidence="5 6">
    <name type="scientific">Clostridium bovifaecis</name>
    <dbReference type="NCBI Taxonomy" id="2184719"/>
    <lineage>
        <taxon>Bacteria</taxon>
        <taxon>Bacillati</taxon>
        <taxon>Bacillota</taxon>
        <taxon>Clostridia</taxon>
        <taxon>Eubacteriales</taxon>
        <taxon>Clostridiaceae</taxon>
        <taxon>Clostridium</taxon>
    </lineage>
</organism>
<keyword evidence="2 3" id="KW-0040">ANK repeat</keyword>
<dbReference type="Pfam" id="PF12796">
    <property type="entry name" value="Ank_2"/>
    <property type="match status" value="1"/>
</dbReference>
<dbReference type="Proteomes" id="UP000422764">
    <property type="component" value="Chromosome"/>
</dbReference>
<keyword evidence="1" id="KW-0677">Repeat</keyword>
<protein>
    <recommendedName>
        <fullName evidence="7">Ankyrin repeat domain-containing protein</fullName>
    </recommendedName>
</protein>
<proteinExistence type="predicted"/>
<dbReference type="InterPro" id="IPR002110">
    <property type="entry name" value="Ankyrin_rpt"/>
</dbReference>
<dbReference type="EMBL" id="CP046522">
    <property type="protein sequence ID" value="QGU96694.1"/>
    <property type="molecule type" value="Genomic_DNA"/>
</dbReference>
<evidence type="ECO:0000313" key="6">
    <source>
        <dbReference type="Proteomes" id="UP000422764"/>
    </source>
</evidence>
<reference evidence="5 6" key="1">
    <citation type="submission" date="2019-12" db="EMBL/GenBank/DDBJ databases">
        <title>Genome sequenceing of Clostridium bovifaecis.</title>
        <authorList>
            <person name="Yao Y."/>
        </authorList>
    </citation>
    <scope>NUCLEOTIDE SEQUENCE [LARGE SCALE GENOMIC DNA]</scope>
    <source>
        <strain evidence="5 6">BXX</strain>
    </source>
</reference>
<dbReference type="PROSITE" id="PS50088">
    <property type="entry name" value="ANK_REPEAT"/>
    <property type="match status" value="2"/>
</dbReference>
<dbReference type="SMART" id="SM00248">
    <property type="entry name" value="ANK"/>
    <property type="match status" value="3"/>
</dbReference>
<sequence>MKKKEKLIFIIIMIPVWILLLYEYNCGYAKRLNNAIESNSESMVVKILKFPGNINSIPHIPLLWDLPNDTPLTKASFEGNINIIKILLDNGASMNTSKYSWRPLEAALMRYYPNKLEVVKLLIEYGADVNLKNFDGYTPILIETEKVLREKNGIKIKMRS</sequence>
<evidence type="ECO:0000256" key="2">
    <source>
        <dbReference type="ARBA" id="ARBA00023043"/>
    </source>
</evidence>
<dbReference type="Gene3D" id="1.25.40.20">
    <property type="entry name" value="Ankyrin repeat-containing domain"/>
    <property type="match status" value="1"/>
</dbReference>
<feature type="repeat" description="ANK" evidence="3">
    <location>
        <begin position="99"/>
        <end position="134"/>
    </location>
</feature>
<dbReference type="SUPFAM" id="SSF48403">
    <property type="entry name" value="Ankyrin repeat"/>
    <property type="match status" value="1"/>
</dbReference>
<gene>
    <name evidence="5" type="ORF">GOM49_17820</name>
</gene>
<feature type="transmembrane region" description="Helical" evidence="4">
    <location>
        <begin position="7"/>
        <end position="24"/>
    </location>
</feature>
<evidence type="ECO:0000313" key="5">
    <source>
        <dbReference type="EMBL" id="QGU96694.1"/>
    </source>
</evidence>
<keyword evidence="6" id="KW-1185">Reference proteome</keyword>
<evidence type="ECO:0000256" key="3">
    <source>
        <dbReference type="PROSITE-ProRule" id="PRU00023"/>
    </source>
</evidence>
<dbReference type="PRINTS" id="PR01415">
    <property type="entry name" value="ANKYRIN"/>
</dbReference>
<name>A0A6I6F648_9CLOT</name>
<evidence type="ECO:0000256" key="1">
    <source>
        <dbReference type="ARBA" id="ARBA00022737"/>
    </source>
</evidence>
<dbReference type="PANTHER" id="PTHR24126">
    <property type="entry name" value="ANKYRIN REPEAT, PH AND SEC7 DOMAIN CONTAINING PROTEIN SECG-RELATED"/>
    <property type="match status" value="1"/>
</dbReference>
<evidence type="ECO:0008006" key="7">
    <source>
        <dbReference type="Google" id="ProtNLM"/>
    </source>
</evidence>
<dbReference type="AlphaFoldDB" id="A0A6I6F648"/>
<keyword evidence="4" id="KW-0812">Transmembrane</keyword>